<organism evidence="2 3">
    <name type="scientific">Phytophthora oleae</name>
    <dbReference type="NCBI Taxonomy" id="2107226"/>
    <lineage>
        <taxon>Eukaryota</taxon>
        <taxon>Sar</taxon>
        <taxon>Stramenopiles</taxon>
        <taxon>Oomycota</taxon>
        <taxon>Peronosporomycetes</taxon>
        <taxon>Peronosporales</taxon>
        <taxon>Peronosporaceae</taxon>
        <taxon>Phytophthora</taxon>
    </lineage>
</organism>
<keyword evidence="3" id="KW-1185">Reference proteome</keyword>
<dbReference type="Proteomes" id="UP001632037">
    <property type="component" value="Unassembled WGS sequence"/>
</dbReference>
<feature type="region of interest" description="Disordered" evidence="1">
    <location>
        <begin position="1"/>
        <end position="23"/>
    </location>
</feature>
<reference evidence="2 3" key="1">
    <citation type="submission" date="2024-09" db="EMBL/GenBank/DDBJ databases">
        <title>Genome sequencing and assembly of Phytophthora oleae, isolate VK10A, causative agent of rot of olive drupes.</title>
        <authorList>
            <person name="Conti Taguali S."/>
            <person name="Riolo M."/>
            <person name="La Spada F."/>
            <person name="Cacciola S.O."/>
            <person name="Dionisio G."/>
        </authorList>
    </citation>
    <scope>NUCLEOTIDE SEQUENCE [LARGE SCALE GENOMIC DNA]</scope>
    <source>
        <strain evidence="2 3">VK10A</strain>
    </source>
</reference>
<dbReference type="AlphaFoldDB" id="A0ABD3FB84"/>
<sequence>MNARMMHGVSRVEKEAQDAAEASAACGHQFAGFGNGGGSARPATVDSSVELSVEVVDRVIRPSCTTSAHETGEKFTVVAGETWLGEALDRPSATGVDQENAVPGA</sequence>
<accession>A0ABD3FB84</accession>
<protein>
    <submittedName>
        <fullName evidence="2">Uncharacterized protein</fullName>
    </submittedName>
</protein>
<evidence type="ECO:0000313" key="3">
    <source>
        <dbReference type="Proteomes" id="UP001632037"/>
    </source>
</evidence>
<gene>
    <name evidence="2" type="ORF">V7S43_011036</name>
</gene>
<evidence type="ECO:0000256" key="1">
    <source>
        <dbReference type="SAM" id="MobiDB-lite"/>
    </source>
</evidence>
<proteinExistence type="predicted"/>
<comment type="caution">
    <text evidence="2">The sequence shown here is derived from an EMBL/GenBank/DDBJ whole genome shotgun (WGS) entry which is preliminary data.</text>
</comment>
<dbReference type="EMBL" id="JBIMZQ010000025">
    <property type="protein sequence ID" value="KAL3664155.1"/>
    <property type="molecule type" value="Genomic_DNA"/>
</dbReference>
<evidence type="ECO:0000313" key="2">
    <source>
        <dbReference type="EMBL" id="KAL3664155.1"/>
    </source>
</evidence>
<name>A0ABD3FB84_9STRA</name>